<dbReference type="AlphaFoldDB" id="A0AAW5C404"/>
<evidence type="ECO:0000256" key="1">
    <source>
        <dbReference type="SAM" id="Phobius"/>
    </source>
</evidence>
<gene>
    <name evidence="2" type="ORF">L0N08_22580</name>
</gene>
<reference evidence="2" key="1">
    <citation type="submission" date="2022-01" db="EMBL/GenBank/DDBJ databases">
        <title>Collection of gut derived symbiotic bacterial strains cultured from healthy donors.</title>
        <authorList>
            <person name="Lin H."/>
            <person name="Kohout C."/>
            <person name="Waligurski E."/>
            <person name="Pamer E.G."/>
        </authorList>
    </citation>
    <scope>NUCLEOTIDE SEQUENCE</scope>
    <source>
        <strain evidence="2">DFI.6.55</strain>
    </source>
</reference>
<dbReference type="PANTHER" id="PTHR34070">
    <property type="entry name" value="ARMADILLO-TYPE FOLD"/>
    <property type="match status" value="1"/>
</dbReference>
<evidence type="ECO:0000313" key="2">
    <source>
        <dbReference type="EMBL" id="MCG4748211.1"/>
    </source>
</evidence>
<feature type="transmembrane region" description="Helical" evidence="1">
    <location>
        <begin position="181"/>
        <end position="206"/>
    </location>
</feature>
<organism evidence="2 3">
    <name type="scientific">Enterocloster aldenensis</name>
    <dbReference type="NCBI Taxonomy" id="358742"/>
    <lineage>
        <taxon>Bacteria</taxon>
        <taxon>Bacillati</taxon>
        <taxon>Bacillota</taxon>
        <taxon>Clostridia</taxon>
        <taxon>Lachnospirales</taxon>
        <taxon>Lachnospiraceae</taxon>
        <taxon>Enterocloster</taxon>
    </lineage>
</organism>
<protein>
    <submittedName>
        <fullName evidence="2">DNA alkylation repair protein</fullName>
    </submittedName>
</protein>
<dbReference type="Gene3D" id="1.25.10.90">
    <property type="match status" value="1"/>
</dbReference>
<name>A0AAW5C404_9FIRM</name>
<evidence type="ECO:0000313" key="3">
    <source>
        <dbReference type="Proteomes" id="UP001299608"/>
    </source>
</evidence>
<proteinExistence type="predicted"/>
<keyword evidence="1" id="KW-1133">Transmembrane helix</keyword>
<keyword evidence="1" id="KW-0812">Transmembrane</keyword>
<dbReference type="Proteomes" id="UP001299608">
    <property type="component" value="Unassembled WGS sequence"/>
</dbReference>
<accession>A0AAW5C404</accession>
<comment type="caution">
    <text evidence="2">The sequence shown here is derived from an EMBL/GenBank/DDBJ whole genome shotgun (WGS) entry which is preliminary data.</text>
</comment>
<dbReference type="InterPro" id="IPR014825">
    <property type="entry name" value="DNA_alkylation"/>
</dbReference>
<sequence length="247" mass="28617">MPDMTIREHMRERLRAEADPEYREFHSRLLPGITGIVGVRTPVLRTLAKELLKGDWKEYISQVSAAWKAEGQGEDGVYYDELILWGLCICKGFKKWEDAAPYITGFIPAINNWAVCDIFCGSLKMAGRYRQEAWEFIQPYLESAQEYEIRFGVVMMLSHFADEGHVKAALRRMDGIRHDGYYVKMAVAWALSIYFIKLPGAVMPYLEHNHLDDWTYNKALQKITESFRVDQETKTIIRSMKRPLGPV</sequence>
<dbReference type="EMBL" id="JAKNGE010000034">
    <property type="protein sequence ID" value="MCG4748211.1"/>
    <property type="molecule type" value="Genomic_DNA"/>
</dbReference>
<dbReference type="InterPro" id="IPR016024">
    <property type="entry name" value="ARM-type_fold"/>
</dbReference>
<dbReference type="SUPFAM" id="SSF48371">
    <property type="entry name" value="ARM repeat"/>
    <property type="match status" value="1"/>
</dbReference>
<dbReference type="Pfam" id="PF08713">
    <property type="entry name" value="DNA_alkylation"/>
    <property type="match status" value="1"/>
</dbReference>
<dbReference type="CDD" id="cd06561">
    <property type="entry name" value="AlkD_like"/>
    <property type="match status" value="1"/>
</dbReference>
<keyword evidence="1" id="KW-0472">Membrane</keyword>
<dbReference type="PANTHER" id="PTHR34070:SF1">
    <property type="entry name" value="DNA ALKYLATION REPAIR PROTEIN"/>
    <property type="match status" value="1"/>
</dbReference>